<evidence type="ECO:0000313" key="2">
    <source>
        <dbReference type="EMBL" id="ABF79738.1"/>
    </source>
</evidence>
<accession>A0A0H2XXI7</accession>
<evidence type="ECO:0000256" key="1">
    <source>
        <dbReference type="SAM" id="MobiDB-lite"/>
    </source>
</evidence>
<protein>
    <recommendedName>
        <fullName evidence="3">Transposase</fullName>
    </recommendedName>
</protein>
<gene>
    <name evidence="2" type="ordered locus">Bcen_4860</name>
</gene>
<sequence>MPRKPKAQPVELPAIPAELLEQFGNGPMTAEAINAATLALKKALIERALSGEMNHHLGYPAGAAKPANATNQRNGRGAKTVRCFRGGCSTSRHAGAPIRPTAKRWAARQSLSGSG</sequence>
<reference evidence="2" key="1">
    <citation type="submission" date="2006-05" db="EMBL/GenBank/DDBJ databases">
        <title>Complete sequence of chromosome 2 of Burkholderia cenocepacia AU 1054.</title>
        <authorList>
            <consortium name="US DOE Joint Genome Institute"/>
            <person name="Copeland A."/>
            <person name="Lucas S."/>
            <person name="Lapidus A."/>
            <person name="Barry K."/>
            <person name="Detter J.C."/>
            <person name="Glavina del Rio T."/>
            <person name="Hammon N."/>
            <person name="Israni S."/>
            <person name="Dalin E."/>
            <person name="Tice H."/>
            <person name="Pitluck S."/>
            <person name="Chain P."/>
            <person name="Malfatti S."/>
            <person name="Shin M."/>
            <person name="Vergez L."/>
            <person name="Schmutz J."/>
            <person name="Larimer F."/>
            <person name="Land M."/>
            <person name="Hauser L."/>
            <person name="Kyrpides N."/>
            <person name="Lykidis A."/>
            <person name="LiPuma J.J."/>
            <person name="Konstantinidis K."/>
            <person name="Tiedje J.M."/>
            <person name="Richardson P."/>
        </authorList>
    </citation>
    <scope>NUCLEOTIDE SEQUENCE [LARGE SCALE GENOMIC DNA]</scope>
    <source>
        <strain evidence="2">AU 1054</strain>
    </source>
</reference>
<dbReference type="EMBL" id="CP000379">
    <property type="protein sequence ID" value="ABF79738.1"/>
    <property type="molecule type" value="Genomic_DNA"/>
</dbReference>
<organism evidence="2">
    <name type="scientific">Burkholderia orbicola (strain AU 1054)</name>
    <dbReference type="NCBI Taxonomy" id="331271"/>
    <lineage>
        <taxon>Bacteria</taxon>
        <taxon>Pseudomonadati</taxon>
        <taxon>Pseudomonadota</taxon>
        <taxon>Betaproteobacteria</taxon>
        <taxon>Burkholderiales</taxon>
        <taxon>Burkholderiaceae</taxon>
        <taxon>Burkholderia</taxon>
        <taxon>Burkholderia cepacia complex</taxon>
        <taxon>Burkholderia orbicola</taxon>
    </lineage>
</organism>
<name>A0A0H2XXI7_BURO1</name>
<dbReference type="AlphaFoldDB" id="A0A0H2XXI7"/>
<proteinExistence type="predicted"/>
<evidence type="ECO:0008006" key="3">
    <source>
        <dbReference type="Google" id="ProtNLM"/>
    </source>
</evidence>
<feature type="region of interest" description="Disordered" evidence="1">
    <location>
        <begin position="62"/>
        <end position="81"/>
    </location>
</feature>
<feature type="region of interest" description="Disordered" evidence="1">
    <location>
        <begin position="86"/>
        <end position="115"/>
    </location>
</feature>
<dbReference type="HOGENOM" id="CLU_2104366_0_0_4"/>